<dbReference type="Pfam" id="PF18267">
    <property type="entry name" value="Rubredoxin_C"/>
    <property type="match status" value="1"/>
</dbReference>
<dbReference type="PRINTS" id="PR00368">
    <property type="entry name" value="FADPNR"/>
</dbReference>
<dbReference type="RefSeq" id="WP_270951678.1">
    <property type="nucleotide sequence ID" value="NZ_JAQGLA010000052.1"/>
</dbReference>
<name>A0ABT4V469_9PSEU</name>
<dbReference type="InterPro" id="IPR036188">
    <property type="entry name" value="FAD/NAD-bd_sf"/>
</dbReference>
<evidence type="ECO:0000256" key="3">
    <source>
        <dbReference type="ARBA" id="ARBA00022827"/>
    </source>
</evidence>
<evidence type="ECO:0000259" key="6">
    <source>
        <dbReference type="Pfam" id="PF18267"/>
    </source>
</evidence>
<dbReference type="EMBL" id="JAQGLA010000052">
    <property type="protein sequence ID" value="MDA3628760.1"/>
    <property type="molecule type" value="Genomic_DNA"/>
</dbReference>
<feature type="domain" description="BFD-like [2Fe-2S]-binding" evidence="4">
    <location>
        <begin position="394"/>
        <end position="439"/>
    </location>
</feature>
<dbReference type="Proteomes" id="UP001210380">
    <property type="component" value="Unassembled WGS sequence"/>
</dbReference>
<dbReference type="InterPro" id="IPR016156">
    <property type="entry name" value="FAD/NAD-linked_Rdtase_dimer_sf"/>
</dbReference>
<reference evidence="7 8" key="1">
    <citation type="submission" date="2022-11" db="EMBL/GenBank/DDBJ databases">
        <title>Draft genome sequence of Saccharopolyspora sp. WRP15-2 isolated from rhizosphere soils of wild rice in Thailand.</title>
        <authorList>
            <person name="Duangmal K."/>
            <person name="Kammanee S."/>
            <person name="Muangham S."/>
        </authorList>
    </citation>
    <scope>NUCLEOTIDE SEQUENCE [LARGE SCALE GENOMIC DNA]</scope>
    <source>
        <strain evidence="7 8">WRP15-2</strain>
    </source>
</reference>
<accession>A0ABT4V469</accession>
<keyword evidence="3" id="KW-0274">FAD</keyword>
<organism evidence="7 8">
    <name type="scientific">Saccharopolyspora oryzae</name>
    <dbReference type="NCBI Taxonomy" id="2997343"/>
    <lineage>
        <taxon>Bacteria</taxon>
        <taxon>Bacillati</taxon>
        <taxon>Actinomycetota</taxon>
        <taxon>Actinomycetes</taxon>
        <taxon>Pseudonocardiales</taxon>
        <taxon>Pseudonocardiaceae</taxon>
        <taxon>Saccharopolyspora</taxon>
    </lineage>
</organism>
<sequence length="455" mass="48147">MTRIVVVGNGPAAHRLVERLRAQGHTGRITVLGAERHPAYNRVLLGSVLARELSPAAVRLPDVDAEVRLGTTATRIDRSRRKVRTGDGEELAYDVLVLATGSRPRSPGIRGIQPLRTLSDCERIDGVAGPVAVLGGGVLGVEAAQALLARGHDVTLVHPQPHLMDSQVDPAGGRLLADRLRGLGLALRLERRAVEHRRGRLLLDSGEAIPAELVVSCTGVTPETALAVRAGLAVRHGIVVDDRLRTSDPHIHAIGDCAEHDGSTPGRIDSAWEQADALADLLCGGERRYRGTRAVTRLNARGIELVSVGAVESLASAEAEIVTLSDPARGRYAKLALREERISGAVVIGFSQAIASVTQLHDRDLPVPADRLALLLGNPATTSARVEPSDDAVLCRCNNVTEKSLTAAWHGGARSVRELARATRATTGCGGCADDVARLCAALAHRTEHQKKGVA</sequence>
<keyword evidence="2" id="KW-0285">Flavoprotein</keyword>
<feature type="domain" description="FAD/NAD(P)-binding" evidence="5">
    <location>
        <begin position="3"/>
        <end position="275"/>
    </location>
</feature>
<dbReference type="InterPro" id="IPR050260">
    <property type="entry name" value="FAD-bd_OxRdtase"/>
</dbReference>
<gene>
    <name evidence="7" type="ORF">OU415_25230</name>
</gene>
<evidence type="ECO:0000313" key="7">
    <source>
        <dbReference type="EMBL" id="MDA3628760.1"/>
    </source>
</evidence>
<dbReference type="InterPro" id="IPR007419">
    <property type="entry name" value="BFD-like_2Fe2S-bd_dom"/>
</dbReference>
<dbReference type="InterPro" id="IPR041854">
    <property type="entry name" value="BFD-like_2Fe2S-bd_dom_sf"/>
</dbReference>
<feature type="domain" description="NADH-rubredoxin oxidoreductase C-terminal" evidence="6">
    <location>
        <begin position="295"/>
        <end position="349"/>
    </location>
</feature>
<comment type="cofactor">
    <cofactor evidence="1">
        <name>FAD</name>
        <dbReference type="ChEBI" id="CHEBI:57692"/>
    </cofactor>
</comment>
<evidence type="ECO:0000256" key="2">
    <source>
        <dbReference type="ARBA" id="ARBA00022630"/>
    </source>
</evidence>
<dbReference type="Gene3D" id="1.10.10.1100">
    <property type="entry name" value="BFD-like [2Fe-2S]-binding domain"/>
    <property type="match status" value="1"/>
</dbReference>
<dbReference type="Pfam" id="PF04324">
    <property type="entry name" value="Fer2_BFD"/>
    <property type="match status" value="1"/>
</dbReference>
<evidence type="ECO:0000259" key="5">
    <source>
        <dbReference type="Pfam" id="PF07992"/>
    </source>
</evidence>
<dbReference type="Pfam" id="PF07992">
    <property type="entry name" value="Pyr_redox_2"/>
    <property type="match status" value="1"/>
</dbReference>
<evidence type="ECO:0000259" key="4">
    <source>
        <dbReference type="Pfam" id="PF04324"/>
    </source>
</evidence>
<evidence type="ECO:0000256" key="1">
    <source>
        <dbReference type="ARBA" id="ARBA00001974"/>
    </source>
</evidence>
<keyword evidence="8" id="KW-1185">Reference proteome</keyword>
<dbReference type="InterPro" id="IPR041575">
    <property type="entry name" value="Rubredoxin_C"/>
</dbReference>
<dbReference type="PANTHER" id="PTHR43429">
    <property type="entry name" value="PYRIDINE NUCLEOTIDE-DISULFIDE OXIDOREDUCTASE DOMAIN-CONTAINING"/>
    <property type="match status" value="1"/>
</dbReference>
<comment type="caution">
    <text evidence="7">The sequence shown here is derived from an EMBL/GenBank/DDBJ whole genome shotgun (WGS) entry which is preliminary data.</text>
</comment>
<proteinExistence type="predicted"/>
<evidence type="ECO:0000313" key="8">
    <source>
        <dbReference type="Proteomes" id="UP001210380"/>
    </source>
</evidence>
<protein>
    <submittedName>
        <fullName evidence="7">FAD-dependent oxidoreductase</fullName>
    </submittedName>
</protein>
<dbReference type="SUPFAM" id="SSF51905">
    <property type="entry name" value="FAD/NAD(P)-binding domain"/>
    <property type="match status" value="2"/>
</dbReference>
<dbReference type="PANTHER" id="PTHR43429:SF3">
    <property type="entry name" value="NITRITE REDUCTASE [NAD(P)H]"/>
    <property type="match status" value="1"/>
</dbReference>
<dbReference type="Gene3D" id="3.30.390.30">
    <property type="match status" value="1"/>
</dbReference>
<dbReference type="InterPro" id="IPR023753">
    <property type="entry name" value="FAD/NAD-binding_dom"/>
</dbReference>
<dbReference type="PRINTS" id="PR00469">
    <property type="entry name" value="PNDRDTASEII"/>
</dbReference>
<dbReference type="Gene3D" id="3.50.50.60">
    <property type="entry name" value="FAD/NAD(P)-binding domain"/>
    <property type="match status" value="2"/>
</dbReference>